<name>A0A4R3LX71_9HYPH</name>
<dbReference type="SUPFAM" id="SSF88723">
    <property type="entry name" value="PIN domain-like"/>
    <property type="match status" value="1"/>
</dbReference>
<reference evidence="3 4" key="1">
    <citation type="submission" date="2019-03" db="EMBL/GenBank/DDBJ databases">
        <title>Genomic Encyclopedia of Type Strains, Phase IV (KMG-IV): sequencing the most valuable type-strain genomes for metagenomic binning, comparative biology and taxonomic classification.</title>
        <authorList>
            <person name="Goeker M."/>
        </authorList>
    </citation>
    <scope>NUCLEOTIDE SEQUENCE [LARGE SCALE GENOMIC DNA]</scope>
    <source>
        <strain evidence="3 4">DSM 9035</strain>
    </source>
</reference>
<dbReference type="InterPro" id="IPR044153">
    <property type="entry name" value="PIN_Pae0151-like"/>
</dbReference>
<proteinExistence type="predicted"/>
<dbReference type="PANTHER" id="PTHR35901">
    <property type="entry name" value="RIBONUCLEASE VAPC3"/>
    <property type="match status" value="1"/>
</dbReference>
<dbReference type="EMBL" id="SMAI01000005">
    <property type="protein sequence ID" value="TCT05241.1"/>
    <property type="molecule type" value="Genomic_DNA"/>
</dbReference>
<protein>
    <submittedName>
        <fullName evidence="3">Putative nucleic acid-binding protein</fullName>
    </submittedName>
</protein>
<evidence type="ECO:0000259" key="2">
    <source>
        <dbReference type="Pfam" id="PF01850"/>
    </source>
</evidence>
<dbReference type="CDD" id="cd09873">
    <property type="entry name" value="PIN_Pae0151-like"/>
    <property type="match status" value="1"/>
</dbReference>
<gene>
    <name evidence="3" type="ORF">EDC64_105273</name>
</gene>
<sequence>MIFLRTGLVEEDTTLAESLASSGHDLIAPSLIQTEVANALWKKKRKGAIDLEGAQRVCDHLPGFFKELIAVEPLLQHAITLSFAYDHTIYDCIYLSLAHRRKCPLVTADRRLADKVQGHPLTPKVLHLSQWQP</sequence>
<dbReference type="AlphaFoldDB" id="A0A4R3LX71"/>
<accession>A0A4R3LX71</accession>
<dbReference type="Proteomes" id="UP000294664">
    <property type="component" value="Unassembled WGS sequence"/>
</dbReference>
<dbReference type="InterPro" id="IPR029060">
    <property type="entry name" value="PIN-like_dom_sf"/>
</dbReference>
<evidence type="ECO:0000313" key="3">
    <source>
        <dbReference type="EMBL" id="TCT05241.1"/>
    </source>
</evidence>
<keyword evidence="4" id="KW-1185">Reference proteome</keyword>
<dbReference type="InterPro" id="IPR051619">
    <property type="entry name" value="TypeII_TA_RNase_PINc/VapC"/>
</dbReference>
<evidence type="ECO:0000313" key="4">
    <source>
        <dbReference type="Proteomes" id="UP000294664"/>
    </source>
</evidence>
<feature type="domain" description="PIN" evidence="2">
    <location>
        <begin position="15"/>
        <end position="114"/>
    </location>
</feature>
<dbReference type="PANTHER" id="PTHR35901:SF1">
    <property type="entry name" value="EXONUCLEASE VAPC9"/>
    <property type="match status" value="1"/>
</dbReference>
<dbReference type="Gene3D" id="3.40.50.1010">
    <property type="entry name" value="5'-nuclease"/>
    <property type="match status" value="1"/>
</dbReference>
<keyword evidence="1" id="KW-0460">Magnesium</keyword>
<dbReference type="InterPro" id="IPR002716">
    <property type="entry name" value="PIN_dom"/>
</dbReference>
<organism evidence="3 4">
    <name type="scientific">Aquabacter spiritensis</name>
    <dbReference type="NCBI Taxonomy" id="933073"/>
    <lineage>
        <taxon>Bacteria</taxon>
        <taxon>Pseudomonadati</taxon>
        <taxon>Pseudomonadota</taxon>
        <taxon>Alphaproteobacteria</taxon>
        <taxon>Hyphomicrobiales</taxon>
        <taxon>Xanthobacteraceae</taxon>
        <taxon>Aquabacter</taxon>
    </lineage>
</organism>
<comment type="caution">
    <text evidence="3">The sequence shown here is derived from an EMBL/GenBank/DDBJ whole genome shotgun (WGS) entry which is preliminary data.</text>
</comment>
<evidence type="ECO:0000256" key="1">
    <source>
        <dbReference type="ARBA" id="ARBA00022842"/>
    </source>
</evidence>
<dbReference type="Pfam" id="PF01850">
    <property type="entry name" value="PIN"/>
    <property type="match status" value="1"/>
</dbReference>